<reference evidence="1 2" key="2">
    <citation type="journal article" date="2012" name="PLoS Pathog.">
        <title>Diverse lifestyles and strategies of plant pathogenesis encoded in the genomes of eighteen Dothideomycetes fungi.</title>
        <authorList>
            <person name="Ohm R.A."/>
            <person name="Feau N."/>
            <person name="Henrissat B."/>
            <person name="Schoch C.L."/>
            <person name="Horwitz B.A."/>
            <person name="Barry K.W."/>
            <person name="Condon B.J."/>
            <person name="Copeland A.C."/>
            <person name="Dhillon B."/>
            <person name="Glaser F."/>
            <person name="Hesse C.N."/>
            <person name="Kosti I."/>
            <person name="LaButti K."/>
            <person name="Lindquist E.A."/>
            <person name="Lucas S."/>
            <person name="Salamov A.A."/>
            <person name="Bradshaw R.E."/>
            <person name="Ciuffetti L."/>
            <person name="Hamelin R.C."/>
            <person name="Kema G.H.J."/>
            <person name="Lawrence C."/>
            <person name="Scott J.A."/>
            <person name="Spatafora J.W."/>
            <person name="Turgeon B.G."/>
            <person name="de Wit P.J.G.M."/>
            <person name="Zhong S."/>
            <person name="Goodwin S.B."/>
            <person name="Grigoriev I.V."/>
        </authorList>
    </citation>
    <scope>NUCLEOTIDE SEQUENCE [LARGE SCALE GENOMIC DNA]</scope>
    <source>
        <strain evidence="2">NZE10 / CBS 128990</strain>
    </source>
</reference>
<dbReference type="AlphaFoldDB" id="M2Y3C1"/>
<dbReference type="HOGENOM" id="CLU_2542556_0_0_1"/>
<proteinExistence type="predicted"/>
<dbReference type="EMBL" id="KB446540">
    <property type="protein sequence ID" value="EME42819.1"/>
    <property type="molecule type" value="Genomic_DNA"/>
</dbReference>
<protein>
    <submittedName>
        <fullName evidence="1">Uncharacterized protein</fullName>
    </submittedName>
</protein>
<dbReference type="Proteomes" id="UP000016933">
    <property type="component" value="Unassembled WGS sequence"/>
</dbReference>
<reference evidence="2" key="1">
    <citation type="journal article" date="2012" name="PLoS Genet.">
        <title>The genomes of the fungal plant pathogens Cladosporium fulvum and Dothistroma septosporum reveal adaptation to different hosts and lifestyles but also signatures of common ancestry.</title>
        <authorList>
            <person name="de Wit P.J.G.M."/>
            <person name="van der Burgt A."/>
            <person name="Oekmen B."/>
            <person name="Stergiopoulos I."/>
            <person name="Abd-Elsalam K.A."/>
            <person name="Aerts A.L."/>
            <person name="Bahkali A.H."/>
            <person name="Beenen H.G."/>
            <person name="Chettri P."/>
            <person name="Cox M.P."/>
            <person name="Datema E."/>
            <person name="de Vries R.P."/>
            <person name="Dhillon B."/>
            <person name="Ganley A.R."/>
            <person name="Griffiths S.A."/>
            <person name="Guo Y."/>
            <person name="Hamelin R.C."/>
            <person name="Henrissat B."/>
            <person name="Kabir M.S."/>
            <person name="Jashni M.K."/>
            <person name="Kema G."/>
            <person name="Klaubauf S."/>
            <person name="Lapidus A."/>
            <person name="Levasseur A."/>
            <person name="Lindquist E."/>
            <person name="Mehrabi R."/>
            <person name="Ohm R.A."/>
            <person name="Owen T.J."/>
            <person name="Salamov A."/>
            <person name="Schwelm A."/>
            <person name="Schijlen E."/>
            <person name="Sun H."/>
            <person name="van den Burg H.A."/>
            <person name="van Ham R.C.H.J."/>
            <person name="Zhang S."/>
            <person name="Goodwin S.B."/>
            <person name="Grigoriev I.V."/>
            <person name="Collemare J."/>
            <person name="Bradshaw R.E."/>
        </authorList>
    </citation>
    <scope>NUCLEOTIDE SEQUENCE [LARGE SCALE GENOMIC DNA]</scope>
    <source>
        <strain evidence="2">NZE10 / CBS 128990</strain>
    </source>
</reference>
<keyword evidence="2" id="KW-1185">Reference proteome</keyword>
<gene>
    <name evidence="1" type="ORF">DOTSEDRAFT_72317</name>
</gene>
<organism evidence="1 2">
    <name type="scientific">Dothistroma septosporum (strain NZE10 / CBS 128990)</name>
    <name type="common">Red band needle blight fungus</name>
    <name type="synonym">Mycosphaerella pini</name>
    <dbReference type="NCBI Taxonomy" id="675120"/>
    <lineage>
        <taxon>Eukaryota</taxon>
        <taxon>Fungi</taxon>
        <taxon>Dikarya</taxon>
        <taxon>Ascomycota</taxon>
        <taxon>Pezizomycotina</taxon>
        <taxon>Dothideomycetes</taxon>
        <taxon>Dothideomycetidae</taxon>
        <taxon>Mycosphaerellales</taxon>
        <taxon>Mycosphaerellaceae</taxon>
        <taxon>Dothistroma</taxon>
    </lineage>
</organism>
<evidence type="ECO:0000313" key="2">
    <source>
        <dbReference type="Proteomes" id="UP000016933"/>
    </source>
</evidence>
<name>M2Y3C1_DOTSN</name>
<accession>M2Y3C1</accession>
<evidence type="ECO:0000313" key="1">
    <source>
        <dbReference type="EMBL" id="EME42819.1"/>
    </source>
</evidence>
<sequence length="83" mass="8814">MTKIKGVGKIMCAKSDVQIFGSYSTYCHAFPGSPDRVLVLFGTMSSAVSAAHALSLASTANIAAQQITSLRVHNQRSASKEIR</sequence>